<feature type="transmembrane region" description="Helical" evidence="5">
    <location>
        <begin position="62"/>
        <end position="84"/>
    </location>
</feature>
<feature type="transmembrane region" description="Helical" evidence="5">
    <location>
        <begin position="212"/>
        <end position="230"/>
    </location>
</feature>
<keyword evidence="7" id="KW-1185">Reference proteome</keyword>
<evidence type="ECO:0000256" key="4">
    <source>
        <dbReference type="ARBA" id="ARBA00023136"/>
    </source>
</evidence>
<dbReference type="PANTHER" id="PTHR46709">
    <property type="entry name" value="PROTEIN CBG23488-RELATED"/>
    <property type="match status" value="1"/>
</dbReference>
<dbReference type="Pfam" id="PF00001">
    <property type="entry name" value="7tm_1"/>
    <property type="match status" value="1"/>
</dbReference>
<dbReference type="InterPro" id="IPR000276">
    <property type="entry name" value="GPCR_Rhodpsn"/>
</dbReference>
<dbReference type="CDD" id="cd14978">
    <property type="entry name" value="7tmA_FMRFamide_R-like"/>
    <property type="match status" value="1"/>
</dbReference>
<evidence type="ECO:0000313" key="8">
    <source>
        <dbReference type="WBParaSite" id="PgR003_g076_t01"/>
    </source>
</evidence>
<dbReference type="WBParaSite" id="PgR003_g076_t01">
    <property type="protein sequence ID" value="PgR003_g076_t01"/>
    <property type="gene ID" value="PgR003_g076"/>
</dbReference>
<dbReference type="Gene3D" id="1.20.1070.10">
    <property type="entry name" value="Rhodopsin 7-helix transmembrane proteins"/>
    <property type="match status" value="1"/>
</dbReference>
<dbReference type="SUPFAM" id="SSF81321">
    <property type="entry name" value="Family A G protein-coupled receptor-like"/>
    <property type="match status" value="1"/>
</dbReference>
<feature type="transmembrane region" description="Helical" evidence="5">
    <location>
        <begin position="149"/>
        <end position="169"/>
    </location>
</feature>
<keyword evidence="4 5" id="KW-0472">Membrane</keyword>
<dbReference type="PANTHER" id="PTHR46709:SF8">
    <property type="entry name" value="G-PROTEIN COUPLED RECEPTORS FAMILY 1 PROFILE DOMAIN-CONTAINING PROTEIN"/>
    <property type="match status" value="1"/>
</dbReference>
<keyword evidence="3 5" id="KW-1133">Transmembrane helix</keyword>
<reference evidence="8" key="1">
    <citation type="submission" date="2022-11" db="UniProtKB">
        <authorList>
            <consortium name="WormBaseParasite"/>
        </authorList>
    </citation>
    <scope>IDENTIFICATION</scope>
</reference>
<feature type="transmembrane region" description="Helical" evidence="5">
    <location>
        <begin position="26"/>
        <end position="50"/>
    </location>
</feature>
<dbReference type="InterPro" id="IPR017452">
    <property type="entry name" value="GPCR_Rhodpsn_7TM"/>
</dbReference>
<dbReference type="AlphaFoldDB" id="A0A915A8T8"/>
<dbReference type="GO" id="GO:0016020">
    <property type="term" value="C:membrane"/>
    <property type="evidence" value="ECO:0007669"/>
    <property type="project" value="UniProtKB-SubCell"/>
</dbReference>
<feature type="transmembrane region" description="Helical" evidence="5">
    <location>
        <begin position="267"/>
        <end position="287"/>
    </location>
</feature>
<evidence type="ECO:0000256" key="5">
    <source>
        <dbReference type="SAM" id="Phobius"/>
    </source>
</evidence>
<evidence type="ECO:0000256" key="2">
    <source>
        <dbReference type="ARBA" id="ARBA00022692"/>
    </source>
</evidence>
<dbReference type="GO" id="GO:0004930">
    <property type="term" value="F:G protein-coupled receptor activity"/>
    <property type="evidence" value="ECO:0007669"/>
    <property type="project" value="InterPro"/>
</dbReference>
<evidence type="ECO:0000313" key="7">
    <source>
        <dbReference type="Proteomes" id="UP000887569"/>
    </source>
</evidence>
<dbReference type="Proteomes" id="UP000887569">
    <property type="component" value="Unplaced"/>
</dbReference>
<evidence type="ECO:0000256" key="1">
    <source>
        <dbReference type="ARBA" id="ARBA00004370"/>
    </source>
</evidence>
<dbReference type="PROSITE" id="PS50262">
    <property type="entry name" value="G_PROTEIN_RECEP_F1_2"/>
    <property type="match status" value="1"/>
</dbReference>
<comment type="subcellular location">
    <subcellularLocation>
        <location evidence="1">Membrane</location>
    </subcellularLocation>
</comment>
<organism evidence="7 8">
    <name type="scientific">Parascaris univalens</name>
    <name type="common">Nematode worm</name>
    <dbReference type="NCBI Taxonomy" id="6257"/>
    <lineage>
        <taxon>Eukaryota</taxon>
        <taxon>Metazoa</taxon>
        <taxon>Ecdysozoa</taxon>
        <taxon>Nematoda</taxon>
        <taxon>Chromadorea</taxon>
        <taxon>Rhabditida</taxon>
        <taxon>Spirurina</taxon>
        <taxon>Ascaridomorpha</taxon>
        <taxon>Ascaridoidea</taxon>
        <taxon>Ascarididae</taxon>
        <taxon>Parascaris</taxon>
    </lineage>
</organism>
<proteinExistence type="predicted"/>
<feature type="domain" description="G-protein coupled receptors family 1 profile" evidence="6">
    <location>
        <begin position="43"/>
        <end position="325"/>
    </location>
</feature>
<feature type="transmembrane region" description="Helical" evidence="5">
    <location>
        <begin position="302"/>
        <end position="324"/>
    </location>
</feature>
<sequence>MAENGSYEIDDNLCIEHPPIFLEFKMVLVGCIGTTIALISFIENILVFYTFVHSKVLQRRNLLYLTCLSLCDIFVGVSYIGIMSMQVYADYFRCFTLFELWHEYLRVVFTVSHITLSTASFLIMAAAIERYLQVCSSRISLLGYVCRHRTGIVVGAFLLGLLLRGTVFFEIQIYHVDECEGFASMGVELTALARNRYFDGIWRFWTRKITTVFLPFFVLAYCNAAIVYNLQKSERNRMVRRLILNVTLGPNAEPLRLKSRLKTATRMLIMVVTCYLCANIIDVFIAAWEHIDGESLMQFGEFYTLATDVASLLSVLAASLRLPIYVINDAVIRKEVANVICSLISRLKTYCPLTAILSQSKKKQVNFSTRAETPKAHLIDERITLTDREGRSGIGKLILARASIESNRRHYLTPSASFITTQQSKHTVEDDDNILVTYAND</sequence>
<feature type="transmembrane region" description="Helical" evidence="5">
    <location>
        <begin position="104"/>
        <end position="128"/>
    </location>
</feature>
<evidence type="ECO:0000259" key="6">
    <source>
        <dbReference type="PROSITE" id="PS50262"/>
    </source>
</evidence>
<dbReference type="PRINTS" id="PR00237">
    <property type="entry name" value="GPCRRHODOPSN"/>
</dbReference>
<accession>A0A915A8T8</accession>
<keyword evidence="2 5" id="KW-0812">Transmembrane</keyword>
<evidence type="ECO:0000256" key="3">
    <source>
        <dbReference type="ARBA" id="ARBA00022989"/>
    </source>
</evidence>
<protein>
    <submittedName>
        <fullName evidence="8">G-protein coupled receptors family 1 profile domain-containing protein</fullName>
    </submittedName>
</protein>
<name>A0A915A8T8_PARUN</name>